<dbReference type="InterPro" id="IPR011811">
    <property type="entry name" value="Peptidase_S51_cyanophycinase"/>
</dbReference>
<keyword evidence="7 10" id="KW-0378">Hydrolase</keyword>
<dbReference type="PANTHER" id="PTHR36175">
    <property type="entry name" value="CYANOPHYCINASE"/>
    <property type="match status" value="1"/>
</dbReference>
<dbReference type="EC" id="3.4.15.6" evidence="4"/>
<comment type="caution">
    <text evidence="10">The sequence shown here is derived from an EMBL/GenBank/DDBJ whole genome shotgun (WGS) entry which is preliminary data.</text>
</comment>
<evidence type="ECO:0000256" key="8">
    <source>
        <dbReference type="ARBA" id="ARBA00022825"/>
    </source>
</evidence>
<comment type="catalytic activity">
    <reaction evidence="1">
        <text>[L-4-(L-arginin-2-N-yl)aspartate](n) + H2O = [L-4-(L-arginin-2-N-yl)aspartate](n-1) + L-4-(L-arginin-2-N-yl)aspartate</text>
        <dbReference type="Rhea" id="RHEA:12845"/>
        <dbReference type="Rhea" id="RHEA-COMP:13728"/>
        <dbReference type="Rhea" id="RHEA-COMP:13734"/>
        <dbReference type="ChEBI" id="CHEBI:15377"/>
        <dbReference type="ChEBI" id="CHEBI:137986"/>
        <dbReference type="ChEBI" id="CHEBI:137991"/>
        <dbReference type="EC" id="3.4.15.6"/>
    </reaction>
</comment>
<dbReference type="AlphaFoldDB" id="A0A5N1J5A9"/>
<dbReference type="NCBIfam" id="TIGR02069">
    <property type="entry name" value="cyanophycinase"/>
    <property type="match status" value="1"/>
</dbReference>
<name>A0A5N1J5A9_9BACT</name>
<protein>
    <recommendedName>
        <fullName evidence="5">Cyanophycinase</fullName>
        <ecNumber evidence="4">3.4.15.6</ecNumber>
    </recommendedName>
</protein>
<evidence type="ECO:0000256" key="9">
    <source>
        <dbReference type="SAM" id="MobiDB-lite"/>
    </source>
</evidence>
<dbReference type="GO" id="GO:0008241">
    <property type="term" value="F:peptidyl-dipeptidase activity"/>
    <property type="evidence" value="ECO:0007669"/>
    <property type="project" value="UniProtKB-EC"/>
</dbReference>
<dbReference type="Pfam" id="PF03575">
    <property type="entry name" value="Peptidase_S51"/>
    <property type="match status" value="1"/>
</dbReference>
<dbReference type="Proteomes" id="UP000326570">
    <property type="component" value="Unassembled WGS sequence"/>
</dbReference>
<comment type="similarity">
    <text evidence="3">Belongs to the peptidase S51 family.</text>
</comment>
<feature type="compositionally biased region" description="Basic and acidic residues" evidence="9">
    <location>
        <begin position="1"/>
        <end position="31"/>
    </location>
</feature>
<dbReference type="RefSeq" id="WP_150902023.1">
    <property type="nucleotide sequence ID" value="NZ_VTWT01000001.1"/>
</dbReference>
<reference evidence="10 11" key="1">
    <citation type="submission" date="2019-09" db="EMBL/GenBank/DDBJ databases">
        <title>Genome sequence of Adhaeribacter sp. M2.</title>
        <authorList>
            <person name="Srinivasan S."/>
        </authorList>
    </citation>
    <scope>NUCLEOTIDE SEQUENCE [LARGE SCALE GENOMIC DNA]</scope>
    <source>
        <strain evidence="10 11">M2</strain>
    </source>
</reference>
<keyword evidence="10" id="KW-0121">Carboxypeptidase</keyword>
<evidence type="ECO:0000313" key="11">
    <source>
        <dbReference type="Proteomes" id="UP000326570"/>
    </source>
</evidence>
<evidence type="ECO:0000256" key="5">
    <source>
        <dbReference type="ARBA" id="ARBA00015719"/>
    </source>
</evidence>
<proteinExistence type="inferred from homology"/>
<dbReference type="GO" id="GO:0004180">
    <property type="term" value="F:carboxypeptidase activity"/>
    <property type="evidence" value="ECO:0007669"/>
    <property type="project" value="UniProtKB-KW"/>
</dbReference>
<keyword evidence="8" id="KW-0720">Serine protease</keyword>
<feature type="region of interest" description="Disordered" evidence="9">
    <location>
        <begin position="1"/>
        <end position="58"/>
    </location>
</feature>
<dbReference type="SUPFAM" id="SSF52317">
    <property type="entry name" value="Class I glutamine amidotransferase-like"/>
    <property type="match status" value="1"/>
</dbReference>
<evidence type="ECO:0000256" key="7">
    <source>
        <dbReference type="ARBA" id="ARBA00022801"/>
    </source>
</evidence>
<dbReference type="EMBL" id="VTWT01000001">
    <property type="protein sequence ID" value="KAA9345880.1"/>
    <property type="molecule type" value="Genomic_DNA"/>
</dbReference>
<dbReference type="CDD" id="cd03145">
    <property type="entry name" value="GAT1_cyanophycinase"/>
    <property type="match status" value="1"/>
</dbReference>
<evidence type="ECO:0000256" key="6">
    <source>
        <dbReference type="ARBA" id="ARBA00022670"/>
    </source>
</evidence>
<keyword evidence="11" id="KW-1185">Reference proteome</keyword>
<evidence type="ECO:0000256" key="1">
    <source>
        <dbReference type="ARBA" id="ARBA00001092"/>
    </source>
</evidence>
<evidence type="ECO:0000256" key="2">
    <source>
        <dbReference type="ARBA" id="ARBA00002039"/>
    </source>
</evidence>
<sequence length="312" mass="34115">MTTKKKSDGGKHPDLPNKSEKPLEQREELPHPKGILIAIGGSENKGDDPETGSNQDENRNFEAFGILQRFVEELRGDNPEILIIPTASSIPEESAKDYIRAFKHLKMTNVKVADIRSRLDASKPEFLEMVRSAKGFMLTGGDQLRLTSFLGGTEFLDIMKDRYTKERIVIAGTSAGAVALSTPMIFQGAANDSGFLKGEIHLATGLEFLKDVAIDTHFIARGRIVRMAQMIALNPGALGIGLEEDTAIVVKGNTEVEVIGSGIVTVVDGHPMSFTNLPDIAVGEPLTMCDFKVHFLSKGAKYHLHKRLQSYV</sequence>
<dbReference type="InterPro" id="IPR005320">
    <property type="entry name" value="Peptidase_S51"/>
</dbReference>
<gene>
    <name evidence="10" type="ORF">F0P94_02010</name>
</gene>
<comment type="function">
    <text evidence="2">Exopeptidase that catalyzes the hydrolytic cleavage of multi-L-arginyl-poly-L-aspartic acid (cyanophycin; a water-insoluble reserve polymer) into aspartate-arginine dipeptides.</text>
</comment>
<dbReference type="GO" id="GO:0008236">
    <property type="term" value="F:serine-type peptidase activity"/>
    <property type="evidence" value="ECO:0007669"/>
    <property type="project" value="UniProtKB-KW"/>
</dbReference>
<dbReference type="Gene3D" id="3.40.50.880">
    <property type="match status" value="1"/>
</dbReference>
<evidence type="ECO:0000313" key="10">
    <source>
        <dbReference type="EMBL" id="KAA9345880.1"/>
    </source>
</evidence>
<dbReference type="GO" id="GO:0006508">
    <property type="term" value="P:proteolysis"/>
    <property type="evidence" value="ECO:0007669"/>
    <property type="project" value="UniProtKB-KW"/>
</dbReference>
<dbReference type="InterPro" id="IPR029062">
    <property type="entry name" value="Class_I_gatase-like"/>
</dbReference>
<keyword evidence="6" id="KW-0645">Protease</keyword>
<accession>A0A5N1J5A9</accession>
<organism evidence="10 11">
    <name type="scientific">Adhaeribacter soli</name>
    <dbReference type="NCBI Taxonomy" id="2607655"/>
    <lineage>
        <taxon>Bacteria</taxon>
        <taxon>Pseudomonadati</taxon>
        <taxon>Bacteroidota</taxon>
        <taxon>Cytophagia</taxon>
        <taxon>Cytophagales</taxon>
        <taxon>Hymenobacteraceae</taxon>
        <taxon>Adhaeribacter</taxon>
    </lineage>
</organism>
<evidence type="ECO:0000256" key="3">
    <source>
        <dbReference type="ARBA" id="ARBA00006534"/>
    </source>
</evidence>
<dbReference type="PANTHER" id="PTHR36175:SF1">
    <property type="entry name" value="CYANOPHYCINASE"/>
    <property type="match status" value="1"/>
</dbReference>
<evidence type="ECO:0000256" key="4">
    <source>
        <dbReference type="ARBA" id="ARBA00013115"/>
    </source>
</evidence>